<organism evidence="1 2">
    <name type="scientific">Xanthocytophaga flava</name>
    <dbReference type="NCBI Taxonomy" id="3048013"/>
    <lineage>
        <taxon>Bacteria</taxon>
        <taxon>Pseudomonadati</taxon>
        <taxon>Bacteroidota</taxon>
        <taxon>Cytophagia</taxon>
        <taxon>Cytophagales</taxon>
        <taxon>Rhodocytophagaceae</taxon>
        <taxon>Xanthocytophaga</taxon>
    </lineage>
</organism>
<protein>
    <recommendedName>
        <fullName evidence="3">STAS/SEC14 domain-containing protein</fullName>
    </recommendedName>
</protein>
<accession>A0AAE3QRS8</accession>
<dbReference type="AlphaFoldDB" id="A0AAE3QRS8"/>
<gene>
    <name evidence="1" type="ORF">QNI16_13425</name>
</gene>
<evidence type="ECO:0000313" key="1">
    <source>
        <dbReference type="EMBL" id="MDJ1481493.1"/>
    </source>
</evidence>
<comment type="caution">
    <text evidence="1">The sequence shown here is derived from an EMBL/GenBank/DDBJ whole genome shotgun (WGS) entry which is preliminary data.</text>
</comment>
<sequence>MESSYLSVGYNRELNAVIASWSGYISADEAKSGFERIWETFRYYEANYVIADLRDYEGGFGAITQWLDEEYMPKMIKIGYQACANVMPEDFFMSVSLNDFQNKQSGIVPLRVFADLNTAQTWISQLQTSKNEPTPDALRAVA</sequence>
<dbReference type="EMBL" id="JASJOS010000005">
    <property type="protein sequence ID" value="MDJ1481493.1"/>
    <property type="molecule type" value="Genomic_DNA"/>
</dbReference>
<evidence type="ECO:0000313" key="2">
    <source>
        <dbReference type="Proteomes" id="UP001241110"/>
    </source>
</evidence>
<proteinExistence type="predicted"/>
<dbReference type="RefSeq" id="WP_313979330.1">
    <property type="nucleotide sequence ID" value="NZ_JASJOS010000005.1"/>
</dbReference>
<name>A0AAE3QRS8_9BACT</name>
<evidence type="ECO:0008006" key="3">
    <source>
        <dbReference type="Google" id="ProtNLM"/>
    </source>
</evidence>
<reference evidence="1" key="1">
    <citation type="submission" date="2023-05" db="EMBL/GenBank/DDBJ databases">
        <authorList>
            <person name="Zhang X."/>
        </authorList>
    </citation>
    <scope>NUCLEOTIDE SEQUENCE</scope>
    <source>
        <strain evidence="1">YF14B1</strain>
    </source>
</reference>
<dbReference type="Proteomes" id="UP001241110">
    <property type="component" value="Unassembled WGS sequence"/>
</dbReference>